<feature type="non-terminal residue" evidence="1">
    <location>
        <position position="1"/>
    </location>
</feature>
<sequence>LKSKNMSKEASGLISSFLKETNPQLFEAKKINELLKEKKDLLFLEIDIEEHPLLAQELNITSIPACFLFFREEVAKGPQLGRMDLSQLEEFVKI</sequence>
<dbReference type="Proteomes" id="UP000789920">
    <property type="component" value="Unassembled WGS sequence"/>
</dbReference>
<accession>A0ACA9STK2</accession>
<organism evidence="1 2">
    <name type="scientific">Racocetra persica</name>
    <dbReference type="NCBI Taxonomy" id="160502"/>
    <lineage>
        <taxon>Eukaryota</taxon>
        <taxon>Fungi</taxon>
        <taxon>Fungi incertae sedis</taxon>
        <taxon>Mucoromycota</taxon>
        <taxon>Glomeromycotina</taxon>
        <taxon>Glomeromycetes</taxon>
        <taxon>Diversisporales</taxon>
        <taxon>Gigasporaceae</taxon>
        <taxon>Racocetra</taxon>
    </lineage>
</organism>
<name>A0ACA9STK2_9GLOM</name>
<gene>
    <name evidence="1" type="ORF">RPERSI_LOCUS35126</name>
</gene>
<evidence type="ECO:0000313" key="2">
    <source>
        <dbReference type="Proteomes" id="UP000789920"/>
    </source>
</evidence>
<protein>
    <submittedName>
        <fullName evidence="1">27034_t:CDS:1</fullName>
    </submittedName>
</protein>
<proteinExistence type="predicted"/>
<dbReference type="EMBL" id="CAJVQC010160714">
    <property type="protein sequence ID" value="CAG8848439.1"/>
    <property type="molecule type" value="Genomic_DNA"/>
</dbReference>
<keyword evidence="2" id="KW-1185">Reference proteome</keyword>
<comment type="caution">
    <text evidence="1">The sequence shown here is derived from an EMBL/GenBank/DDBJ whole genome shotgun (WGS) entry which is preliminary data.</text>
</comment>
<evidence type="ECO:0000313" key="1">
    <source>
        <dbReference type="EMBL" id="CAG8848439.1"/>
    </source>
</evidence>
<reference evidence="1" key="1">
    <citation type="submission" date="2021-06" db="EMBL/GenBank/DDBJ databases">
        <authorList>
            <person name="Kallberg Y."/>
            <person name="Tangrot J."/>
            <person name="Rosling A."/>
        </authorList>
    </citation>
    <scope>NUCLEOTIDE SEQUENCE</scope>
    <source>
        <strain evidence="1">MA461A</strain>
    </source>
</reference>